<proteinExistence type="predicted"/>
<name>A0ABW6UM06_9ACTN</name>
<dbReference type="InterPro" id="IPR003594">
    <property type="entry name" value="HATPase_dom"/>
</dbReference>
<dbReference type="Proteomes" id="UP001602058">
    <property type="component" value="Unassembled WGS sequence"/>
</dbReference>
<dbReference type="SUPFAM" id="SSF55874">
    <property type="entry name" value="ATPase domain of HSP90 chaperone/DNA topoisomerase II/histidine kinase"/>
    <property type="match status" value="1"/>
</dbReference>
<keyword evidence="4" id="KW-1185">Reference proteome</keyword>
<dbReference type="CDD" id="cd16936">
    <property type="entry name" value="HATPase_RsbW-like"/>
    <property type="match status" value="1"/>
</dbReference>
<dbReference type="GO" id="GO:0005524">
    <property type="term" value="F:ATP binding"/>
    <property type="evidence" value="ECO:0007669"/>
    <property type="project" value="UniProtKB-KW"/>
</dbReference>
<dbReference type="Pfam" id="PF13581">
    <property type="entry name" value="HATPase_c_2"/>
    <property type="match status" value="1"/>
</dbReference>
<protein>
    <submittedName>
        <fullName evidence="3">ATP-binding protein</fullName>
    </submittedName>
</protein>
<evidence type="ECO:0000259" key="2">
    <source>
        <dbReference type="Pfam" id="PF13581"/>
    </source>
</evidence>
<keyword evidence="3" id="KW-0547">Nucleotide-binding</keyword>
<evidence type="ECO:0000256" key="1">
    <source>
        <dbReference type="ARBA" id="ARBA00022527"/>
    </source>
</evidence>
<keyword evidence="1" id="KW-0418">Kinase</keyword>
<dbReference type="PANTHER" id="PTHR35526">
    <property type="entry name" value="ANTI-SIGMA-F FACTOR RSBW-RELATED"/>
    <property type="match status" value="1"/>
</dbReference>
<organism evidence="3 4">
    <name type="scientific">Streptomyces bluensis</name>
    <dbReference type="NCBI Taxonomy" id="33897"/>
    <lineage>
        <taxon>Bacteria</taxon>
        <taxon>Bacillati</taxon>
        <taxon>Actinomycetota</taxon>
        <taxon>Actinomycetes</taxon>
        <taxon>Kitasatosporales</taxon>
        <taxon>Streptomycetaceae</taxon>
        <taxon>Streptomyces</taxon>
    </lineage>
</organism>
<gene>
    <name evidence="3" type="ORF">ACFY1D_23965</name>
</gene>
<keyword evidence="3" id="KW-0067">ATP-binding</keyword>
<reference evidence="3 4" key="1">
    <citation type="submission" date="2024-10" db="EMBL/GenBank/DDBJ databases">
        <title>The Natural Products Discovery Center: Release of the First 8490 Sequenced Strains for Exploring Actinobacteria Biosynthetic Diversity.</title>
        <authorList>
            <person name="Kalkreuter E."/>
            <person name="Kautsar S.A."/>
            <person name="Yang D."/>
            <person name="Bader C.D."/>
            <person name="Teijaro C.N."/>
            <person name="Fluegel L."/>
            <person name="Davis C.M."/>
            <person name="Simpson J.R."/>
            <person name="Lauterbach L."/>
            <person name="Steele A.D."/>
            <person name="Gui C."/>
            <person name="Meng S."/>
            <person name="Li G."/>
            <person name="Viehrig K."/>
            <person name="Ye F."/>
            <person name="Su P."/>
            <person name="Kiefer A.F."/>
            <person name="Nichols A."/>
            <person name="Cepeda A.J."/>
            <person name="Yan W."/>
            <person name="Fan B."/>
            <person name="Jiang Y."/>
            <person name="Adhikari A."/>
            <person name="Zheng C.-J."/>
            <person name="Schuster L."/>
            <person name="Cowan T.M."/>
            <person name="Smanski M.J."/>
            <person name="Chevrette M.G."/>
            <person name="De Carvalho L.P.S."/>
            <person name="Shen B."/>
        </authorList>
    </citation>
    <scope>NUCLEOTIDE SEQUENCE [LARGE SCALE GENOMIC DNA]</scope>
    <source>
        <strain evidence="3 4">NPDC001390</strain>
    </source>
</reference>
<keyword evidence="1" id="KW-0723">Serine/threonine-protein kinase</keyword>
<dbReference type="EMBL" id="JBIAWJ010000013">
    <property type="protein sequence ID" value="MFF4524451.1"/>
    <property type="molecule type" value="Genomic_DNA"/>
</dbReference>
<dbReference type="Gene3D" id="3.30.565.10">
    <property type="entry name" value="Histidine kinase-like ATPase, C-terminal domain"/>
    <property type="match status" value="1"/>
</dbReference>
<accession>A0ABW6UM06</accession>
<sequence length="256" mass="27058">MNGDMTRVRLLPWIGEHGRPCLLLTDGDGPASRHADRIENMRLDLADRLLGCARDVLARCGARADGELGALAAQLADALGDTLVIARARGARLAGVPRARLDGTPAASPLPVLDFPDVPTGHSPVPHAYALRTFPGDDLASAPTARRYVRETARSWGLPLRTTDDLETIAGELVANALEHSDSGTITVTFAHSAGAVTIGVIDEGCGHVQVTTPRTSSDLEGEHGRGLLITDALADRWGTRRTGCGLMVWAEIVAE</sequence>
<keyword evidence="1" id="KW-0808">Transferase</keyword>
<comment type="caution">
    <text evidence="3">The sequence shown here is derived from an EMBL/GenBank/DDBJ whole genome shotgun (WGS) entry which is preliminary data.</text>
</comment>
<dbReference type="PANTHER" id="PTHR35526:SF3">
    <property type="entry name" value="ANTI-SIGMA-F FACTOR RSBW"/>
    <property type="match status" value="1"/>
</dbReference>
<dbReference type="InterPro" id="IPR036890">
    <property type="entry name" value="HATPase_C_sf"/>
</dbReference>
<dbReference type="InterPro" id="IPR050267">
    <property type="entry name" value="Anti-sigma-factor_SerPK"/>
</dbReference>
<feature type="domain" description="Histidine kinase/HSP90-like ATPase" evidence="2">
    <location>
        <begin position="138"/>
        <end position="251"/>
    </location>
</feature>
<dbReference type="RefSeq" id="WP_387889270.1">
    <property type="nucleotide sequence ID" value="NZ_JBIAWJ010000013.1"/>
</dbReference>
<evidence type="ECO:0000313" key="4">
    <source>
        <dbReference type="Proteomes" id="UP001602058"/>
    </source>
</evidence>
<evidence type="ECO:0000313" key="3">
    <source>
        <dbReference type="EMBL" id="MFF4524451.1"/>
    </source>
</evidence>